<keyword evidence="3" id="KW-1185">Reference proteome</keyword>
<feature type="region of interest" description="Disordered" evidence="1">
    <location>
        <begin position="78"/>
        <end position="107"/>
    </location>
</feature>
<dbReference type="Proteomes" id="UP001333110">
    <property type="component" value="Unassembled WGS sequence"/>
</dbReference>
<protein>
    <submittedName>
        <fullName evidence="2">Uncharacterized protein</fullName>
    </submittedName>
</protein>
<dbReference type="EMBL" id="JAUNZN010000002">
    <property type="protein sequence ID" value="KAK4826637.1"/>
    <property type="molecule type" value="Genomic_DNA"/>
</dbReference>
<accession>A0AAN7S336</accession>
<proteinExistence type="predicted"/>
<sequence length="150" mass="16303">MSLSTSSTRPLNTSRDGDSTTALGSLVQCLITLSVKKNFLISSLNLPWRNLRPFPLVLMEILYGNLLTFPLCLSVPRVQQSPGTKNSENEEGKGNIDEPGTSSRDISHGPWAALTFYTDAGALSKQKSIIATLRSRRDATAASYKTNVNT</sequence>
<feature type="non-terminal residue" evidence="2">
    <location>
        <position position="150"/>
    </location>
</feature>
<feature type="compositionally biased region" description="Basic and acidic residues" evidence="1">
    <location>
        <begin position="87"/>
        <end position="96"/>
    </location>
</feature>
<evidence type="ECO:0000313" key="2">
    <source>
        <dbReference type="EMBL" id="KAK4826637.1"/>
    </source>
</evidence>
<reference evidence="2 3" key="1">
    <citation type="journal article" date="2023" name="J. Hered.">
        <title>Chromosome-level genome of the wood stork (Mycteria americana) provides insight into avian chromosome evolution.</title>
        <authorList>
            <person name="Flamio R. Jr."/>
            <person name="Ramstad K.M."/>
        </authorList>
    </citation>
    <scope>NUCLEOTIDE SEQUENCE [LARGE SCALE GENOMIC DNA]</scope>
    <source>
        <strain evidence="2">JAX WOST 10</strain>
    </source>
</reference>
<name>A0AAN7S336_MYCAM</name>
<dbReference type="AlphaFoldDB" id="A0AAN7S336"/>
<organism evidence="2 3">
    <name type="scientific">Mycteria americana</name>
    <name type="common">Wood stork</name>
    <dbReference type="NCBI Taxonomy" id="33587"/>
    <lineage>
        <taxon>Eukaryota</taxon>
        <taxon>Metazoa</taxon>
        <taxon>Chordata</taxon>
        <taxon>Craniata</taxon>
        <taxon>Vertebrata</taxon>
        <taxon>Euteleostomi</taxon>
        <taxon>Archelosauria</taxon>
        <taxon>Archosauria</taxon>
        <taxon>Dinosauria</taxon>
        <taxon>Saurischia</taxon>
        <taxon>Theropoda</taxon>
        <taxon>Coelurosauria</taxon>
        <taxon>Aves</taxon>
        <taxon>Neognathae</taxon>
        <taxon>Neoaves</taxon>
        <taxon>Aequornithes</taxon>
        <taxon>Ciconiiformes</taxon>
        <taxon>Ciconiidae</taxon>
        <taxon>Mycteria</taxon>
    </lineage>
</organism>
<evidence type="ECO:0000256" key="1">
    <source>
        <dbReference type="SAM" id="MobiDB-lite"/>
    </source>
</evidence>
<gene>
    <name evidence="2" type="ORF">QYF61_010565</name>
</gene>
<comment type="caution">
    <text evidence="2">The sequence shown here is derived from an EMBL/GenBank/DDBJ whole genome shotgun (WGS) entry which is preliminary data.</text>
</comment>
<evidence type="ECO:0000313" key="3">
    <source>
        <dbReference type="Proteomes" id="UP001333110"/>
    </source>
</evidence>